<dbReference type="EMBL" id="JBAGNM010000002">
    <property type="protein sequence ID" value="MEW6954004.1"/>
    <property type="molecule type" value="Genomic_DNA"/>
</dbReference>
<reference evidence="2 3" key="1">
    <citation type="submission" date="2024-01" db="EMBL/GenBank/DDBJ databases">
        <title>Genomic analysis and antimicrobial resistance profiles of Trueperella pyogenes isolated from domestic and wild animals.</title>
        <authorList>
            <person name="Magossi G."/>
            <person name="Gzyl K.E."/>
            <person name="Holman D.B."/>
            <person name="Amat S."/>
        </authorList>
    </citation>
    <scope>NUCLEOTIDE SEQUENCE [LARGE SCALE GENOMIC DNA]</scope>
    <source>
        <strain evidence="2 3">1494</strain>
    </source>
</reference>
<dbReference type="RefSeq" id="WP_341828203.1">
    <property type="nucleotide sequence ID" value="NZ_CP123391.1"/>
</dbReference>
<gene>
    <name evidence="2" type="ORF">V3M73_03065</name>
</gene>
<name>A0ABV3N9W7_9ACTO</name>
<organism evidence="2 3">
    <name type="scientific">Trueperella pyogenes</name>
    <dbReference type="NCBI Taxonomy" id="1661"/>
    <lineage>
        <taxon>Bacteria</taxon>
        <taxon>Bacillati</taxon>
        <taxon>Actinomycetota</taxon>
        <taxon>Actinomycetes</taxon>
        <taxon>Actinomycetales</taxon>
        <taxon>Actinomycetaceae</taxon>
        <taxon>Trueperella</taxon>
    </lineage>
</organism>
<accession>A0ABV3N9W7</accession>
<keyword evidence="3" id="KW-1185">Reference proteome</keyword>
<evidence type="ECO:0000256" key="1">
    <source>
        <dbReference type="SAM" id="Phobius"/>
    </source>
</evidence>
<keyword evidence="1" id="KW-1133">Transmembrane helix</keyword>
<evidence type="ECO:0000313" key="2">
    <source>
        <dbReference type="EMBL" id="MEW6954004.1"/>
    </source>
</evidence>
<feature type="transmembrane region" description="Helical" evidence="1">
    <location>
        <begin position="12"/>
        <end position="31"/>
    </location>
</feature>
<keyword evidence="1" id="KW-0472">Membrane</keyword>
<evidence type="ECO:0000313" key="3">
    <source>
        <dbReference type="Proteomes" id="UP001555100"/>
    </source>
</evidence>
<comment type="caution">
    <text evidence="2">The sequence shown here is derived from an EMBL/GenBank/DDBJ whole genome shotgun (WGS) entry which is preliminary data.</text>
</comment>
<protein>
    <recommendedName>
        <fullName evidence="4">DUF4439 domain-containing protein</fullName>
    </recommendedName>
</protein>
<proteinExistence type="predicted"/>
<dbReference type="Proteomes" id="UP001555100">
    <property type="component" value="Unassembled WGS sequence"/>
</dbReference>
<keyword evidence="1" id="KW-0812">Transmembrane</keyword>
<sequence length="275" mass="28564">MAQRHTGSTLAFFGALVLGIATFALVMVVMGTRLDADVSPDPASSVEVERQNLAERSDAIAHSTDSRIAAVGSTWTRALGGVWVPWPDGAPEGHTNPPPYTPGSDVHAELRELSARALRSSLGPVATSIGVSALALGATEPAHCGDYALAKVAASLSTGVSVKNIETARQWLQRHAATLPIGKRDAELTRIDTLSDLLDAQLAAGAPDARPALATEPANKDYVASAYSLLINQLAFSATQAPAEGRRELASFVCHLALAPDAPSIDALPGIDPPK</sequence>
<evidence type="ECO:0008006" key="4">
    <source>
        <dbReference type="Google" id="ProtNLM"/>
    </source>
</evidence>